<evidence type="ECO:0000256" key="1">
    <source>
        <dbReference type="ARBA" id="ARBA00000098"/>
    </source>
</evidence>
<dbReference type="PANTHER" id="PTHR11533:SF297">
    <property type="entry name" value="AMINOPEPTIDASE N"/>
    <property type="match status" value="1"/>
</dbReference>
<evidence type="ECO:0000259" key="14">
    <source>
        <dbReference type="Pfam" id="PF17900"/>
    </source>
</evidence>
<dbReference type="CDD" id="cd09603">
    <property type="entry name" value="M1_APN_like"/>
    <property type="match status" value="1"/>
</dbReference>
<dbReference type="SUPFAM" id="SSF63737">
    <property type="entry name" value="Leukotriene A4 hydrolase N-terminal domain"/>
    <property type="match status" value="1"/>
</dbReference>
<dbReference type="EMBL" id="RDBE01000010">
    <property type="protein sequence ID" value="RLV47500.1"/>
    <property type="molecule type" value="Genomic_DNA"/>
</dbReference>
<feature type="domain" description="Peptidase M1 membrane alanine aminopeptidase" evidence="13">
    <location>
        <begin position="330"/>
        <end position="472"/>
    </location>
</feature>
<evidence type="ECO:0000313" key="16">
    <source>
        <dbReference type="Proteomes" id="UP000281708"/>
    </source>
</evidence>
<dbReference type="Gene3D" id="1.10.390.10">
    <property type="entry name" value="Neutral Protease Domain 2"/>
    <property type="match status" value="1"/>
</dbReference>
<evidence type="ECO:0000259" key="13">
    <source>
        <dbReference type="Pfam" id="PF01433"/>
    </source>
</evidence>
<dbReference type="InterPro" id="IPR027268">
    <property type="entry name" value="Peptidase_M4/M1_CTD_sf"/>
</dbReference>
<evidence type="ECO:0000256" key="7">
    <source>
        <dbReference type="ARBA" id="ARBA00022723"/>
    </source>
</evidence>
<dbReference type="GO" id="GO:0006508">
    <property type="term" value="P:proteolysis"/>
    <property type="evidence" value="ECO:0007669"/>
    <property type="project" value="UniProtKB-KW"/>
</dbReference>
<dbReference type="InterPro" id="IPR014782">
    <property type="entry name" value="Peptidase_M1_dom"/>
</dbReference>
<dbReference type="InterPro" id="IPR001930">
    <property type="entry name" value="Peptidase_M1"/>
</dbReference>
<proteinExistence type="inferred from homology"/>
<keyword evidence="7" id="KW-0479">Metal-binding</keyword>
<name>A0A3L8NWH4_9ACTN</name>
<dbReference type="InterPro" id="IPR050344">
    <property type="entry name" value="Peptidase_M1_aminopeptidases"/>
</dbReference>
<dbReference type="PANTHER" id="PTHR11533">
    <property type="entry name" value="PROTEASE M1 ZINC METALLOPROTEASE"/>
    <property type="match status" value="1"/>
</dbReference>
<evidence type="ECO:0000256" key="11">
    <source>
        <dbReference type="ARBA" id="ARBA00029811"/>
    </source>
</evidence>
<comment type="similarity">
    <text evidence="3">Belongs to the peptidase M1 family.</text>
</comment>
<dbReference type="EC" id="3.4.11.2" evidence="4"/>
<reference evidence="15 16" key="1">
    <citation type="submission" date="2018-10" db="EMBL/GenBank/DDBJ databases">
        <title>Marmoricola sp. 4Q3S-7 whole genome shotgun sequence.</title>
        <authorList>
            <person name="Li F."/>
        </authorList>
    </citation>
    <scope>NUCLEOTIDE SEQUENCE [LARGE SCALE GENOMIC DNA]</scope>
    <source>
        <strain evidence="15 16">4Q3S-7</strain>
    </source>
</reference>
<keyword evidence="16" id="KW-1185">Reference proteome</keyword>
<dbReference type="InterPro" id="IPR042097">
    <property type="entry name" value="Aminopeptidase_N-like_N_sf"/>
</dbReference>
<accession>A0A3L8NWH4</accession>
<evidence type="ECO:0000256" key="10">
    <source>
        <dbReference type="ARBA" id="ARBA00023049"/>
    </source>
</evidence>
<comment type="catalytic activity">
    <reaction evidence="1">
        <text>Release of an N-terminal amino acid, Xaa-|-Yaa- from a peptide, amide or arylamide. Xaa is preferably Ala, but may be most amino acids including Pro (slow action). When a terminal hydrophobic residue is followed by a prolyl residue, the two may be released as an intact Xaa-Pro dipeptide.</text>
        <dbReference type="EC" id="3.4.11.2"/>
    </reaction>
</comment>
<dbReference type="GO" id="GO:0016285">
    <property type="term" value="F:alanyl aminopeptidase activity"/>
    <property type="evidence" value="ECO:0007669"/>
    <property type="project" value="UniProtKB-EC"/>
</dbReference>
<organism evidence="15 16">
    <name type="scientific">Nocardioides mangrovicus</name>
    <dbReference type="NCBI Taxonomy" id="2478913"/>
    <lineage>
        <taxon>Bacteria</taxon>
        <taxon>Bacillati</taxon>
        <taxon>Actinomycetota</taxon>
        <taxon>Actinomycetes</taxon>
        <taxon>Propionibacteriales</taxon>
        <taxon>Nocardioidaceae</taxon>
        <taxon>Nocardioides</taxon>
    </lineage>
</organism>
<evidence type="ECO:0000256" key="4">
    <source>
        <dbReference type="ARBA" id="ARBA00012564"/>
    </source>
</evidence>
<keyword evidence="6" id="KW-0645">Protease</keyword>
<evidence type="ECO:0000256" key="3">
    <source>
        <dbReference type="ARBA" id="ARBA00010136"/>
    </source>
</evidence>
<comment type="caution">
    <text evidence="15">The sequence shown here is derived from an EMBL/GenBank/DDBJ whole genome shotgun (WGS) entry which is preliminary data.</text>
</comment>
<evidence type="ECO:0000256" key="5">
    <source>
        <dbReference type="ARBA" id="ARBA00015611"/>
    </source>
</evidence>
<dbReference type="Pfam" id="PF01433">
    <property type="entry name" value="Peptidase_M1"/>
    <property type="match status" value="1"/>
</dbReference>
<dbReference type="GO" id="GO:0008270">
    <property type="term" value="F:zinc ion binding"/>
    <property type="evidence" value="ECO:0007669"/>
    <property type="project" value="InterPro"/>
</dbReference>
<dbReference type="Proteomes" id="UP000281708">
    <property type="component" value="Unassembled WGS sequence"/>
</dbReference>
<dbReference type="SUPFAM" id="SSF55486">
    <property type="entry name" value="Metalloproteases ('zincins'), catalytic domain"/>
    <property type="match status" value="1"/>
</dbReference>
<dbReference type="GO" id="GO:0008237">
    <property type="term" value="F:metallopeptidase activity"/>
    <property type="evidence" value="ECO:0007669"/>
    <property type="project" value="UniProtKB-KW"/>
</dbReference>
<sequence>MEVQAAATRPSREDTFMTSLLRRVAVVLAIAVCLPLGGAAFASPGNGIGSPGIGDPYYPDYGNGGYDVAHYAIHVGYTPATDQLTGDTTITAHATQRLARFDLDLMLTASEVTVNGAPARFRQRPHELVVRPRHVLAAGQKMVVRVRYAGVPSTVADGDIRPWIKTADGALAINEPEIAAWWYPADDHPRDKATFDVHVRVADGLEALSNGNLVSSRVRDGQRTWHWRETSPMATYLAFFDVGQFDITRTRSHGIPVITAVASNGGQEGTYAAADLARTPEIVDFESSLWGPYPFKQMGGIAPAADFGFALENQTRPNYSRKFWRNGPNVYVAVHELAHQWYGDSVSVHSWKDIWLNEGFATFTEWMWSQRHGEGSAASLFRATWDQHPADDTFWRQRIGNPGAGEEFDDPVYDRGAMTLQALRTRVGNRTFLRIMRSWAREHRYANGRISQFVALAERVSGKRLDRFFRVWLFTAHRPAPTVANGFPPHFGTSRYPTPISLAKIMDVQRVAQQTERR</sequence>
<dbReference type="PRINTS" id="PR00756">
    <property type="entry name" value="ALADIPTASE"/>
</dbReference>
<dbReference type="Pfam" id="PF17900">
    <property type="entry name" value="Peptidase_M1_N"/>
    <property type="match status" value="1"/>
</dbReference>
<keyword evidence="9" id="KW-0862">Zinc</keyword>
<dbReference type="AlphaFoldDB" id="A0A3L8NWH4"/>
<keyword evidence="10" id="KW-0482">Metalloprotease</keyword>
<dbReference type="InterPro" id="IPR045357">
    <property type="entry name" value="Aminopeptidase_N-like_N"/>
</dbReference>
<evidence type="ECO:0000256" key="9">
    <source>
        <dbReference type="ARBA" id="ARBA00022833"/>
    </source>
</evidence>
<evidence type="ECO:0000256" key="12">
    <source>
        <dbReference type="ARBA" id="ARBA00031533"/>
    </source>
</evidence>
<gene>
    <name evidence="15" type="ORF">D9V37_15050</name>
</gene>
<evidence type="ECO:0000313" key="15">
    <source>
        <dbReference type="EMBL" id="RLV47500.1"/>
    </source>
</evidence>
<keyword evidence="8" id="KW-0378">Hydrolase</keyword>
<feature type="domain" description="Aminopeptidase N-like N-terminal" evidence="14">
    <location>
        <begin position="70"/>
        <end position="237"/>
    </location>
</feature>
<evidence type="ECO:0000256" key="8">
    <source>
        <dbReference type="ARBA" id="ARBA00022801"/>
    </source>
</evidence>
<dbReference type="Gene3D" id="2.60.40.1730">
    <property type="entry name" value="tricorn interacting facor f3 domain"/>
    <property type="match status" value="1"/>
</dbReference>
<protein>
    <recommendedName>
        <fullName evidence="5">Aminopeptidase N</fullName>
        <ecNumber evidence="4">3.4.11.2</ecNumber>
    </recommendedName>
    <alternativeName>
        <fullName evidence="11">Alanine aminopeptidase</fullName>
    </alternativeName>
    <alternativeName>
        <fullName evidence="12">Lysyl aminopeptidase</fullName>
    </alternativeName>
</protein>
<comment type="cofactor">
    <cofactor evidence="2">
        <name>Zn(2+)</name>
        <dbReference type="ChEBI" id="CHEBI:29105"/>
    </cofactor>
</comment>
<evidence type="ECO:0000256" key="2">
    <source>
        <dbReference type="ARBA" id="ARBA00001947"/>
    </source>
</evidence>
<evidence type="ECO:0000256" key="6">
    <source>
        <dbReference type="ARBA" id="ARBA00022670"/>
    </source>
</evidence>